<name>N6U2C3_DENPD</name>
<evidence type="ECO:0000313" key="3">
    <source>
        <dbReference type="EMBL" id="ERL87690.1"/>
    </source>
</evidence>
<dbReference type="EMBL" id="KB631984">
    <property type="protein sequence ID" value="ERL87690.1"/>
    <property type="molecule type" value="Genomic_DNA"/>
</dbReference>
<accession>N6U2C3</accession>
<dbReference type="Proteomes" id="UP000030742">
    <property type="component" value="Unassembled WGS sequence"/>
</dbReference>
<sequence length="150" mass="17950">MSNTVPQLYLYWCHYHWPNLSYFVNIFANFPCLLKMVGGFRSFAEYKSDWHGPNNFLTFGFYKRNYALFPIVTLAFLDCCWMAFCTIKGFQRTDIVLSRNFIKNKHQSELIDLLIHPVNRKFFTIKQTFEPQPELYNLYQQMIKAEQDGD</sequence>
<keyword evidence="1" id="KW-0812">Transmembrane</keyword>
<evidence type="ECO:0000313" key="4">
    <source>
        <dbReference type="Proteomes" id="UP000030742"/>
    </source>
</evidence>
<feature type="transmembrane region" description="Helical" evidence="1">
    <location>
        <begin position="20"/>
        <end position="44"/>
    </location>
</feature>
<feature type="transmembrane region" description="Helical" evidence="1">
    <location>
        <begin position="65"/>
        <end position="84"/>
    </location>
</feature>
<keyword evidence="1" id="KW-1133">Transmembrane helix</keyword>
<dbReference type="AlphaFoldDB" id="N6U2C3"/>
<dbReference type="HOGENOM" id="CLU_1742436_0_0_1"/>
<dbReference type="EMBL" id="KB741002">
    <property type="protein sequence ID" value="ENN75695.1"/>
    <property type="molecule type" value="Genomic_DNA"/>
</dbReference>
<gene>
    <name evidence="3" type="ORF">D910_05080</name>
    <name evidence="2" type="ORF">YQE_07656</name>
</gene>
<feature type="non-terminal residue" evidence="2">
    <location>
        <position position="1"/>
    </location>
</feature>
<keyword evidence="1" id="KW-0472">Membrane</keyword>
<reference evidence="2 4" key="1">
    <citation type="journal article" date="2013" name="Genome Biol.">
        <title>Draft genome of the mountain pine beetle, Dendroctonus ponderosae Hopkins, a major forest pest.</title>
        <authorList>
            <person name="Keeling C.I."/>
            <person name="Yuen M.M."/>
            <person name="Liao N.Y."/>
            <person name="Docking T.R."/>
            <person name="Chan S.K."/>
            <person name="Taylor G.A."/>
            <person name="Palmquist D.L."/>
            <person name="Jackman S.D."/>
            <person name="Nguyen A."/>
            <person name="Li M."/>
            <person name="Henderson H."/>
            <person name="Janes J.K."/>
            <person name="Zhao Y."/>
            <person name="Pandoh P."/>
            <person name="Moore R."/>
            <person name="Sperling F.A."/>
            <person name="Huber D.P."/>
            <person name="Birol I."/>
            <person name="Jones S.J."/>
            <person name="Bohlmann J."/>
        </authorList>
    </citation>
    <scope>NUCLEOTIDE SEQUENCE</scope>
</reference>
<evidence type="ECO:0000256" key="1">
    <source>
        <dbReference type="SAM" id="Phobius"/>
    </source>
</evidence>
<protein>
    <submittedName>
        <fullName evidence="2">Uncharacterized protein</fullName>
    </submittedName>
</protein>
<evidence type="ECO:0000313" key="2">
    <source>
        <dbReference type="EMBL" id="ENN75695.1"/>
    </source>
</evidence>
<organism evidence="2">
    <name type="scientific">Dendroctonus ponderosae</name>
    <name type="common">Mountain pine beetle</name>
    <dbReference type="NCBI Taxonomy" id="77166"/>
    <lineage>
        <taxon>Eukaryota</taxon>
        <taxon>Metazoa</taxon>
        <taxon>Ecdysozoa</taxon>
        <taxon>Arthropoda</taxon>
        <taxon>Hexapoda</taxon>
        <taxon>Insecta</taxon>
        <taxon>Pterygota</taxon>
        <taxon>Neoptera</taxon>
        <taxon>Endopterygota</taxon>
        <taxon>Coleoptera</taxon>
        <taxon>Polyphaga</taxon>
        <taxon>Cucujiformia</taxon>
        <taxon>Curculionidae</taxon>
        <taxon>Scolytinae</taxon>
        <taxon>Dendroctonus</taxon>
    </lineage>
</organism>
<proteinExistence type="predicted"/>